<feature type="compositionally biased region" description="Low complexity" evidence="1">
    <location>
        <begin position="1"/>
        <end position="19"/>
    </location>
</feature>
<organism evidence="2 3">
    <name type="scientific">Psilocybe cyanescens</name>
    <dbReference type="NCBI Taxonomy" id="93625"/>
    <lineage>
        <taxon>Eukaryota</taxon>
        <taxon>Fungi</taxon>
        <taxon>Dikarya</taxon>
        <taxon>Basidiomycota</taxon>
        <taxon>Agaricomycotina</taxon>
        <taxon>Agaricomycetes</taxon>
        <taxon>Agaricomycetidae</taxon>
        <taxon>Agaricales</taxon>
        <taxon>Agaricineae</taxon>
        <taxon>Strophariaceae</taxon>
        <taxon>Psilocybe</taxon>
    </lineage>
</organism>
<comment type="caution">
    <text evidence="2">The sequence shown here is derived from an EMBL/GenBank/DDBJ whole genome shotgun (WGS) entry which is preliminary data.</text>
</comment>
<proteinExistence type="predicted"/>
<sequence length="293" mass="33341">MSFIDTPAASSSSTPANSRSRGKRPAVPRHFQTLSTPEVINLLADDETAQNICSQFEDPDIVLAIDELAKVSRAHQQEEREIRLARHRSRVRQSMATILLDRLQSWGFERELYDVLKEIRRESPTVRKPVLSLPVLFLFALLPIVELYDFRRSLTIRHRFRLPPPLPQDLPFLHRHLKDLQKQRLANEARPMLRQLQRVALQAQRRSHAITVENLDTFDPSALCSNASTVIDTHQDILSEIAATAQKTANTLTPIIEELMTIFSTTQESPTPQANHTETVEATEVMDFTPSEA</sequence>
<evidence type="ECO:0000313" key="3">
    <source>
        <dbReference type="Proteomes" id="UP000283269"/>
    </source>
</evidence>
<dbReference type="Proteomes" id="UP000283269">
    <property type="component" value="Unassembled WGS sequence"/>
</dbReference>
<reference evidence="2 3" key="1">
    <citation type="journal article" date="2018" name="Evol. Lett.">
        <title>Horizontal gene cluster transfer increased hallucinogenic mushroom diversity.</title>
        <authorList>
            <person name="Reynolds H.T."/>
            <person name="Vijayakumar V."/>
            <person name="Gluck-Thaler E."/>
            <person name="Korotkin H.B."/>
            <person name="Matheny P.B."/>
            <person name="Slot J.C."/>
        </authorList>
    </citation>
    <scope>NUCLEOTIDE SEQUENCE [LARGE SCALE GENOMIC DNA]</scope>
    <source>
        <strain evidence="2 3">2631</strain>
    </source>
</reference>
<accession>A0A409XQ81</accession>
<dbReference type="EMBL" id="NHYD01000952">
    <property type="protein sequence ID" value="PPQ92874.1"/>
    <property type="molecule type" value="Genomic_DNA"/>
</dbReference>
<gene>
    <name evidence="2" type="ORF">CVT25_009774</name>
</gene>
<dbReference type="AlphaFoldDB" id="A0A409XQ81"/>
<dbReference type="InParanoid" id="A0A409XQ81"/>
<feature type="region of interest" description="Disordered" evidence="1">
    <location>
        <begin position="1"/>
        <end position="30"/>
    </location>
</feature>
<keyword evidence="3" id="KW-1185">Reference proteome</keyword>
<name>A0A409XQ81_PSICY</name>
<evidence type="ECO:0000256" key="1">
    <source>
        <dbReference type="SAM" id="MobiDB-lite"/>
    </source>
</evidence>
<evidence type="ECO:0000313" key="2">
    <source>
        <dbReference type="EMBL" id="PPQ92874.1"/>
    </source>
</evidence>
<protein>
    <submittedName>
        <fullName evidence="2">Uncharacterized protein</fullName>
    </submittedName>
</protein>